<gene>
    <name evidence="6" type="ORF">B0I35DRAFT_411798</name>
</gene>
<dbReference type="Pfam" id="PF24681">
    <property type="entry name" value="Kelch_KLHDC2_KLHL20_DRC7"/>
    <property type="match status" value="1"/>
</dbReference>
<dbReference type="InterPro" id="IPR011043">
    <property type="entry name" value="Gal_Oxase/kelch_b-propeller"/>
</dbReference>
<name>A0A8K0SJ65_9HYPO</name>
<dbReference type="Gene3D" id="2.120.10.80">
    <property type="entry name" value="Kelch-type beta propeller"/>
    <property type="match status" value="1"/>
</dbReference>
<feature type="region of interest" description="Disordered" evidence="3">
    <location>
        <begin position="430"/>
        <end position="466"/>
    </location>
</feature>
<keyword evidence="4" id="KW-0812">Transmembrane</keyword>
<dbReference type="Proteomes" id="UP000813444">
    <property type="component" value="Unassembled WGS sequence"/>
</dbReference>
<evidence type="ECO:0000256" key="2">
    <source>
        <dbReference type="ARBA" id="ARBA00022737"/>
    </source>
</evidence>
<keyword evidence="5" id="KW-0732">Signal</keyword>
<evidence type="ECO:0000313" key="7">
    <source>
        <dbReference type="Proteomes" id="UP000813444"/>
    </source>
</evidence>
<evidence type="ECO:0000256" key="4">
    <source>
        <dbReference type="SAM" id="Phobius"/>
    </source>
</evidence>
<dbReference type="InterPro" id="IPR015915">
    <property type="entry name" value="Kelch-typ_b-propeller"/>
</dbReference>
<evidence type="ECO:0000256" key="1">
    <source>
        <dbReference type="ARBA" id="ARBA00022441"/>
    </source>
</evidence>
<dbReference type="PANTHER" id="PTHR46093">
    <property type="entry name" value="ACYL-COA-BINDING DOMAIN-CONTAINING PROTEIN 5"/>
    <property type="match status" value="1"/>
</dbReference>
<keyword evidence="4" id="KW-1133">Transmembrane helix</keyword>
<keyword evidence="2" id="KW-0677">Repeat</keyword>
<keyword evidence="7" id="KW-1185">Reference proteome</keyword>
<comment type="caution">
    <text evidence="6">The sequence shown here is derived from an EMBL/GenBank/DDBJ whole genome shotgun (WGS) entry which is preliminary data.</text>
</comment>
<organism evidence="6 7">
    <name type="scientific">Stachybotrys elegans</name>
    <dbReference type="NCBI Taxonomy" id="80388"/>
    <lineage>
        <taxon>Eukaryota</taxon>
        <taxon>Fungi</taxon>
        <taxon>Dikarya</taxon>
        <taxon>Ascomycota</taxon>
        <taxon>Pezizomycotina</taxon>
        <taxon>Sordariomycetes</taxon>
        <taxon>Hypocreomycetidae</taxon>
        <taxon>Hypocreales</taxon>
        <taxon>Stachybotryaceae</taxon>
        <taxon>Stachybotrys</taxon>
    </lineage>
</organism>
<feature type="chain" id="PRO_5035466294" description="Kelch repeat protein" evidence="5">
    <location>
        <begin position="22"/>
        <end position="560"/>
    </location>
</feature>
<dbReference type="OrthoDB" id="540004at2759"/>
<evidence type="ECO:0008006" key="8">
    <source>
        <dbReference type="Google" id="ProtNLM"/>
    </source>
</evidence>
<keyword evidence="1" id="KW-0880">Kelch repeat</keyword>
<evidence type="ECO:0000256" key="3">
    <source>
        <dbReference type="SAM" id="MobiDB-lite"/>
    </source>
</evidence>
<feature type="signal peptide" evidence="5">
    <location>
        <begin position="1"/>
        <end position="21"/>
    </location>
</feature>
<dbReference type="EMBL" id="JAGPNK010000011">
    <property type="protein sequence ID" value="KAH7311625.1"/>
    <property type="molecule type" value="Genomic_DNA"/>
</dbReference>
<sequence length="560" mass="61324">MDVFWARVVLVLLAAPSAVFSQRDVPNVDDFMRRGSSRISVIGDYIYFEGGEVSQGTANYRMNDPVNSTLSIDLSRSWRPSDVEIQEIPKPREMIRMTKQSIITNTSSGSFYSWGGHSSWFADIEAPVLWRFDTDGEGGGSWSLESAGSRSSSFVDIERTHSAAYASTPDAGFVFGGQSTTLTSLEPRGYVAGYSYWNLTTGEWNVDSSGPYTDDGTLYGGTATYVPTFGPNGIIVVLGGVNNFEAEASDTEYVDFRTVHFIDPVTRRWYSQPTTGGAPSARHYHCAAGAESTNGTFEIFIYGGANRLLDTDYRDIYVLSLPGFVWSQPANINSVPRSEHTCAVVGNRQLLSWGGLDFNDDDGWRSHDPFPQGLGIFDMSALEWSNEYDAEARPYEAHQRIRSWYDDGGMDNVQWSSSDVEQLFAVRQEDNGNQDNQDNPDDRQDGGDNQGNPPPDNSGGSGESSSVPVGAIAGGAVGGVVVLALLAFGVWFFLRRRRRAQQQQQQQGPQGYKPPPYYSGHPEAEAGKPSELPAAHAISELPANTYPVELGDGSDGRRWA</sequence>
<evidence type="ECO:0000313" key="6">
    <source>
        <dbReference type="EMBL" id="KAH7311625.1"/>
    </source>
</evidence>
<evidence type="ECO:0000256" key="5">
    <source>
        <dbReference type="SAM" id="SignalP"/>
    </source>
</evidence>
<keyword evidence="4" id="KW-0472">Membrane</keyword>
<protein>
    <recommendedName>
        <fullName evidence="8">Kelch repeat protein</fullName>
    </recommendedName>
</protein>
<accession>A0A8K0SJ65</accession>
<dbReference type="PANTHER" id="PTHR46093:SF18">
    <property type="entry name" value="FIBRONECTIN TYPE-III DOMAIN-CONTAINING PROTEIN"/>
    <property type="match status" value="1"/>
</dbReference>
<dbReference type="AlphaFoldDB" id="A0A8K0SJ65"/>
<proteinExistence type="predicted"/>
<dbReference type="SUPFAM" id="SSF50965">
    <property type="entry name" value="Galactose oxidase, central domain"/>
    <property type="match status" value="1"/>
</dbReference>
<feature type="transmembrane region" description="Helical" evidence="4">
    <location>
        <begin position="471"/>
        <end position="494"/>
    </location>
</feature>
<reference evidence="6" key="1">
    <citation type="journal article" date="2021" name="Nat. Commun.">
        <title>Genetic determinants of endophytism in the Arabidopsis root mycobiome.</title>
        <authorList>
            <person name="Mesny F."/>
            <person name="Miyauchi S."/>
            <person name="Thiergart T."/>
            <person name="Pickel B."/>
            <person name="Atanasova L."/>
            <person name="Karlsson M."/>
            <person name="Huettel B."/>
            <person name="Barry K.W."/>
            <person name="Haridas S."/>
            <person name="Chen C."/>
            <person name="Bauer D."/>
            <person name="Andreopoulos W."/>
            <person name="Pangilinan J."/>
            <person name="LaButti K."/>
            <person name="Riley R."/>
            <person name="Lipzen A."/>
            <person name="Clum A."/>
            <person name="Drula E."/>
            <person name="Henrissat B."/>
            <person name="Kohler A."/>
            <person name="Grigoriev I.V."/>
            <person name="Martin F.M."/>
            <person name="Hacquard S."/>
        </authorList>
    </citation>
    <scope>NUCLEOTIDE SEQUENCE</scope>
    <source>
        <strain evidence="6">MPI-CAGE-CH-0235</strain>
    </source>
</reference>
<feature type="region of interest" description="Disordered" evidence="3">
    <location>
        <begin position="501"/>
        <end position="560"/>
    </location>
</feature>